<dbReference type="RefSeq" id="WP_244784283.1">
    <property type="nucleotide sequence ID" value="NZ_CP091508.1"/>
</dbReference>
<dbReference type="InterPro" id="IPR001845">
    <property type="entry name" value="HTH_ArsR_DNA-bd_dom"/>
</dbReference>
<sequence length="115" mass="12761">MNTRIFSQNLPANHPAREQIRLENVLVALGNPLRLAAVRMIAEGGPHPCCAVLPGVPKSTMTHHWRILRDSGVVWQIRHGREYQLSLRREDLDARFPGLLASVLAALAEDAAPQD</sequence>
<evidence type="ECO:0000259" key="1">
    <source>
        <dbReference type="SMART" id="SM00418"/>
    </source>
</evidence>
<dbReference type="InterPro" id="IPR036388">
    <property type="entry name" value="WH-like_DNA-bd_sf"/>
</dbReference>
<dbReference type="EMBL" id="CP091508">
    <property type="protein sequence ID" value="UOO81219.1"/>
    <property type="molecule type" value="Genomic_DNA"/>
</dbReference>
<gene>
    <name evidence="2" type="ORF">LVJ83_09600</name>
</gene>
<evidence type="ECO:0000313" key="3">
    <source>
        <dbReference type="Proteomes" id="UP000829817"/>
    </source>
</evidence>
<name>A0ABY4DT78_9NEIS</name>
<dbReference type="Proteomes" id="UP000829817">
    <property type="component" value="Chromosome"/>
</dbReference>
<feature type="domain" description="HTH arsR-type" evidence="1">
    <location>
        <begin position="24"/>
        <end position="101"/>
    </location>
</feature>
<accession>A0ABY4DT78</accession>
<dbReference type="SMART" id="SM00418">
    <property type="entry name" value="HTH_ARSR"/>
    <property type="match status" value="1"/>
</dbReference>
<dbReference type="SUPFAM" id="SSF46785">
    <property type="entry name" value="Winged helix' DNA-binding domain"/>
    <property type="match status" value="1"/>
</dbReference>
<dbReference type="InterPro" id="IPR011991">
    <property type="entry name" value="ArsR-like_HTH"/>
</dbReference>
<evidence type="ECO:0000313" key="2">
    <source>
        <dbReference type="EMBL" id="UOO81219.1"/>
    </source>
</evidence>
<dbReference type="Gene3D" id="1.10.10.10">
    <property type="entry name" value="Winged helix-like DNA-binding domain superfamily/Winged helix DNA-binding domain"/>
    <property type="match status" value="1"/>
</dbReference>
<organism evidence="2 3">
    <name type="scientific">Uruburuella testudinis</name>
    <dbReference type="NCBI Taxonomy" id="1282863"/>
    <lineage>
        <taxon>Bacteria</taxon>
        <taxon>Pseudomonadati</taxon>
        <taxon>Pseudomonadota</taxon>
        <taxon>Betaproteobacteria</taxon>
        <taxon>Neisseriales</taxon>
        <taxon>Neisseriaceae</taxon>
        <taxon>Uruburuella</taxon>
    </lineage>
</organism>
<protein>
    <submittedName>
        <fullName evidence="2">Helix-turn-helix domain-containing protein</fullName>
    </submittedName>
</protein>
<proteinExistence type="predicted"/>
<dbReference type="CDD" id="cd00090">
    <property type="entry name" value="HTH_ARSR"/>
    <property type="match status" value="1"/>
</dbReference>
<keyword evidence="3" id="KW-1185">Reference proteome</keyword>
<dbReference type="InterPro" id="IPR036390">
    <property type="entry name" value="WH_DNA-bd_sf"/>
</dbReference>
<reference evidence="2 3" key="1">
    <citation type="journal article" date="2022" name="Res Sq">
        <title>Evolution of multicellular longitudinally dividing oral cavity symbionts (Neisseriaceae).</title>
        <authorList>
            <person name="Nyongesa S."/>
            <person name="Weber P."/>
            <person name="Bernet E."/>
            <person name="Pullido F."/>
            <person name="Nieckarz M."/>
            <person name="Delaby M."/>
            <person name="Nieves C."/>
            <person name="Viehboeck T."/>
            <person name="Krause N."/>
            <person name="Rivera-Millot A."/>
            <person name="Nakamura A."/>
            <person name="Vischer N."/>
            <person name="VanNieuwenhze M."/>
            <person name="Brun Y."/>
            <person name="Cava F."/>
            <person name="Bulgheresi S."/>
            <person name="Veyrier F."/>
        </authorList>
    </citation>
    <scope>NUCLEOTIDE SEQUENCE [LARGE SCALE GENOMIC DNA]</scope>
    <source>
        <strain evidence="2 3">CCUG 63373m</strain>
    </source>
</reference>